<dbReference type="Proteomes" id="UP000824229">
    <property type="component" value="Unassembled WGS sequence"/>
</dbReference>
<evidence type="ECO:0000313" key="3">
    <source>
        <dbReference type="Proteomes" id="UP000824229"/>
    </source>
</evidence>
<dbReference type="GO" id="GO:0006355">
    <property type="term" value="P:regulation of DNA-templated transcription"/>
    <property type="evidence" value="ECO:0007669"/>
    <property type="project" value="InterPro"/>
</dbReference>
<dbReference type="GO" id="GO:0003677">
    <property type="term" value="F:DNA binding"/>
    <property type="evidence" value="ECO:0007669"/>
    <property type="project" value="UniProtKB-KW"/>
</dbReference>
<gene>
    <name evidence="2" type="ORF">H9872_00590</name>
</gene>
<evidence type="ECO:0000313" key="2">
    <source>
        <dbReference type="EMBL" id="MBU3803241.1"/>
    </source>
</evidence>
<dbReference type="PROSITE" id="PS50932">
    <property type="entry name" value="HTH_LACI_2"/>
    <property type="match status" value="1"/>
</dbReference>
<organism evidence="2 3">
    <name type="scientific">Candidatus Cellulosilyticum pullistercoris</name>
    <dbReference type="NCBI Taxonomy" id="2838521"/>
    <lineage>
        <taxon>Bacteria</taxon>
        <taxon>Bacillati</taxon>
        <taxon>Bacillota</taxon>
        <taxon>Clostridia</taxon>
        <taxon>Lachnospirales</taxon>
        <taxon>Cellulosilyticaceae</taxon>
        <taxon>Cellulosilyticum</taxon>
    </lineage>
</organism>
<accession>A0A9E2KAV9</accession>
<name>A0A9E2KAV9_9FIRM</name>
<reference evidence="2" key="2">
    <citation type="submission" date="2021-04" db="EMBL/GenBank/DDBJ databases">
        <authorList>
            <person name="Gilroy R."/>
        </authorList>
    </citation>
    <scope>NUCLEOTIDE SEQUENCE</scope>
    <source>
        <strain evidence="2">B5-657</strain>
    </source>
</reference>
<dbReference type="InterPro" id="IPR000843">
    <property type="entry name" value="HTH_LacI"/>
</dbReference>
<dbReference type="AlphaFoldDB" id="A0A9E2KAV9"/>
<proteinExistence type="predicted"/>
<feature type="domain" description="HTH lacI-type" evidence="1">
    <location>
        <begin position="2"/>
        <end position="34"/>
    </location>
</feature>
<dbReference type="Pfam" id="PF00356">
    <property type="entry name" value="LacI"/>
    <property type="match status" value="1"/>
</dbReference>
<keyword evidence="2" id="KW-0238">DNA-binding</keyword>
<protein>
    <submittedName>
        <fullName evidence="2">LacI family DNA-binding transcriptional regulator</fullName>
    </submittedName>
</protein>
<dbReference type="EMBL" id="JAHLFQ010000011">
    <property type="protein sequence ID" value="MBU3803241.1"/>
    <property type="molecule type" value="Genomic_DNA"/>
</dbReference>
<sequence length="34" mass="3769">MATIKQIAERVHVSMATVSRVLNQDDRIAVSTEV</sequence>
<comment type="caution">
    <text evidence="2">The sequence shown here is derived from an EMBL/GenBank/DDBJ whole genome shotgun (WGS) entry which is preliminary data.</text>
</comment>
<reference evidence="2" key="1">
    <citation type="journal article" date="2021" name="PeerJ">
        <title>Extensive microbial diversity within the chicken gut microbiome revealed by metagenomics and culture.</title>
        <authorList>
            <person name="Gilroy R."/>
            <person name="Ravi A."/>
            <person name="Getino M."/>
            <person name="Pursley I."/>
            <person name="Horton D.L."/>
            <person name="Alikhan N.F."/>
            <person name="Baker D."/>
            <person name="Gharbi K."/>
            <person name="Hall N."/>
            <person name="Watson M."/>
            <person name="Adriaenssens E.M."/>
            <person name="Foster-Nyarko E."/>
            <person name="Jarju S."/>
            <person name="Secka A."/>
            <person name="Antonio M."/>
            <person name="Oren A."/>
            <person name="Chaudhuri R.R."/>
            <person name="La Ragione R."/>
            <person name="Hildebrand F."/>
            <person name="Pallen M.J."/>
        </authorList>
    </citation>
    <scope>NUCLEOTIDE SEQUENCE</scope>
    <source>
        <strain evidence="2">B5-657</strain>
    </source>
</reference>
<dbReference type="InterPro" id="IPR010982">
    <property type="entry name" value="Lambda_DNA-bd_dom_sf"/>
</dbReference>
<dbReference type="SUPFAM" id="SSF47413">
    <property type="entry name" value="lambda repressor-like DNA-binding domains"/>
    <property type="match status" value="1"/>
</dbReference>
<dbReference type="Gene3D" id="1.10.260.40">
    <property type="entry name" value="lambda repressor-like DNA-binding domains"/>
    <property type="match status" value="1"/>
</dbReference>
<feature type="non-terminal residue" evidence="2">
    <location>
        <position position="34"/>
    </location>
</feature>
<evidence type="ECO:0000259" key="1">
    <source>
        <dbReference type="PROSITE" id="PS50932"/>
    </source>
</evidence>